<comment type="caution">
    <text evidence="2">The sequence shown here is derived from an EMBL/GenBank/DDBJ whole genome shotgun (WGS) entry which is preliminary data.</text>
</comment>
<protein>
    <submittedName>
        <fullName evidence="2">Antitoxin</fullName>
    </submittedName>
</protein>
<accession>A0A2S9ELL7</accession>
<dbReference type="Proteomes" id="UP000238045">
    <property type="component" value="Unassembled WGS sequence"/>
</dbReference>
<keyword evidence="3" id="KW-1185">Reference proteome</keyword>
<evidence type="ECO:0000313" key="2">
    <source>
        <dbReference type="EMBL" id="PRC16323.1"/>
    </source>
</evidence>
<evidence type="ECO:0000259" key="1">
    <source>
        <dbReference type="Pfam" id="PF21217"/>
    </source>
</evidence>
<dbReference type="Gene3D" id="6.20.450.20">
    <property type="match status" value="1"/>
</dbReference>
<dbReference type="AlphaFoldDB" id="A0A2S9ELL7"/>
<organism evidence="2 3">
    <name type="scientific">Pseudomonas poae</name>
    <dbReference type="NCBI Taxonomy" id="200451"/>
    <lineage>
        <taxon>Bacteria</taxon>
        <taxon>Pseudomonadati</taxon>
        <taxon>Pseudomonadota</taxon>
        <taxon>Gammaproteobacteria</taxon>
        <taxon>Pseudomonadales</taxon>
        <taxon>Pseudomonadaceae</taxon>
        <taxon>Pseudomonas</taxon>
    </lineage>
</organism>
<sequence length="64" mass="7530">MSIPLSPIVSEFETEEQAASYDRWFRAKVQASIDDPRPSIPHDEAMAEVERMLEERRKARRVDR</sequence>
<gene>
    <name evidence="2" type="ORF">CQZ99_16295</name>
</gene>
<dbReference type="InterPro" id="IPR048851">
    <property type="entry name" value="PaaA2_dom"/>
</dbReference>
<evidence type="ECO:0000313" key="3">
    <source>
        <dbReference type="Proteomes" id="UP000238045"/>
    </source>
</evidence>
<feature type="domain" description="Stability determinant" evidence="1">
    <location>
        <begin position="16"/>
        <end position="48"/>
    </location>
</feature>
<proteinExistence type="predicted"/>
<name>A0A2S9ELL7_9PSED</name>
<dbReference type="RefSeq" id="WP_105697733.1">
    <property type="nucleotide sequence ID" value="NZ_CP159260.1"/>
</dbReference>
<dbReference type="EMBL" id="PCQL01000016">
    <property type="protein sequence ID" value="PRC16323.1"/>
    <property type="molecule type" value="Genomic_DNA"/>
</dbReference>
<dbReference type="Pfam" id="PF21217">
    <property type="entry name" value="PaaA2"/>
    <property type="match status" value="1"/>
</dbReference>
<reference evidence="2 3" key="1">
    <citation type="submission" date="2017-09" db="EMBL/GenBank/DDBJ databases">
        <title>Genomic, metabolic, and phenotypic characteristics of bacterial isolates from the natural microbiome of the model nematode Caenorhabditis elegans.</title>
        <authorList>
            <person name="Zimmermann J."/>
            <person name="Obeng N."/>
            <person name="Yang W."/>
            <person name="Obeng O."/>
            <person name="Kissoyan K."/>
            <person name="Pees B."/>
            <person name="Dirksen P."/>
            <person name="Hoppner M."/>
            <person name="Franke A."/>
            <person name="Rosenstiel P."/>
            <person name="Leippe M."/>
            <person name="Dierking K."/>
            <person name="Kaleta C."/>
            <person name="Schulenburg H."/>
        </authorList>
    </citation>
    <scope>NUCLEOTIDE SEQUENCE [LARGE SCALE GENOMIC DNA]</scope>
    <source>
        <strain evidence="2 3">MYb117</strain>
    </source>
</reference>